<keyword evidence="1" id="KW-0479">Metal-binding</keyword>
<sequence length="443" mass="48040">MDITTILNRKGSVAMVNADAPFDHQQFMQSSNLDSSSSPKMKSEPSASSDQPVLSYPPHGPLSQMPNMHQDMRYQAQPPPNPVLPLLQNPYLPGGYASNSQIPTTGAAQGRPDPPPKTFHCGTCGKGFARRSDLARHERIHSGIRPHACDWPGCGKQFIQRSALTVHSRVHTGEKPHMCERCGKPFSDSSSLARHRRIHSGKRPYKCPYANCQKTFTRRTTLTRHQNHHTGTIEEAAAETEANLRQNKERGRMPGDGMFSDHASAHSTPSPALHPLSPAGDLPLNIPRSASDYYMGNGSIPAHVRGDFSQASPRASPTATSPSLSSFSSTQLPRPSMTSHPTGYSPPQPLEPPANKEHHRPSSVSGSPHMPSLGWASPSHGSVASPGSAGDYSYPESNGPPYPGSVPPHMYFPNSTIRRPTSTEPENYEMKPKIGNNSWSAAV</sequence>
<feature type="region of interest" description="Disordered" evidence="9">
    <location>
        <begin position="305"/>
        <end position="443"/>
    </location>
</feature>
<feature type="domain" description="C2H2-type" evidence="10">
    <location>
        <begin position="177"/>
        <end position="204"/>
    </location>
</feature>
<dbReference type="Gene3D" id="3.30.160.60">
    <property type="entry name" value="Classic Zinc Finger"/>
    <property type="match status" value="4"/>
</dbReference>
<keyword evidence="5" id="KW-0805">Transcription regulation</keyword>
<feature type="domain" description="C2H2-type" evidence="10">
    <location>
        <begin position="119"/>
        <end position="146"/>
    </location>
</feature>
<dbReference type="Pfam" id="PF00096">
    <property type="entry name" value="zf-C2H2"/>
    <property type="match status" value="4"/>
</dbReference>
<feature type="domain" description="C2H2-type" evidence="10">
    <location>
        <begin position="205"/>
        <end position="234"/>
    </location>
</feature>
<name>A0A0F8XE81_9EURO</name>
<dbReference type="PANTHER" id="PTHR14003">
    <property type="entry name" value="TRANSCRIPTIONAL REPRESSOR PROTEIN YY"/>
    <property type="match status" value="1"/>
</dbReference>
<dbReference type="PROSITE" id="PS50157">
    <property type="entry name" value="ZINC_FINGER_C2H2_2"/>
    <property type="match status" value="4"/>
</dbReference>
<keyword evidence="2" id="KW-0677">Repeat</keyword>
<feature type="compositionally biased region" description="Polar residues" evidence="9">
    <location>
        <begin position="413"/>
        <end position="425"/>
    </location>
</feature>
<evidence type="ECO:0000256" key="8">
    <source>
        <dbReference type="PROSITE-ProRule" id="PRU00042"/>
    </source>
</evidence>
<dbReference type="SUPFAM" id="SSF57667">
    <property type="entry name" value="beta-beta-alpha zinc fingers"/>
    <property type="match status" value="2"/>
</dbReference>
<dbReference type="GO" id="GO:0000785">
    <property type="term" value="C:chromatin"/>
    <property type="evidence" value="ECO:0007669"/>
    <property type="project" value="TreeGrafter"/>
</dbReference>
<dbReference type="FunFam" id="3.30.160.60:FF:000125">
    <property type="entry name" value="Putative zinc finger protein 143"/>
    <property type="match status" value="1"/>
</dbReference>
<keyword evidence="3 8" id="KW-0863">Zinc-finger</keyword>
<evidence type="ECO:0000256" key="9">
    <source>
        <dbReference type="SAM" id="MobiDB-lite"/>
    </source>
</evidence>
<evidence type="ECO:0000256" key="1">
    <source>
        <dbReference type="ARBA" id="ARBA00022723"/>
    </source>
</evidence>
<evidence type="ECO:0000256" key="7">
    <source>
        <dbReference type="ARBA" id="ARBA00023242"/>
    </source>
</evidence>
<dbReference type="PROSITE" id="PS00028">
    <property type="entry name" value="ZINC_FINGER_C2H2_1"/>
    <property type="match status" value="4"/>
</dbReference>
<keyword evidence="7" id="KW-0539">Nucleus</keyword>
<dbReference type="InterPro" id="IPR013087">
    <property type="entry name" value="Znf_C2H2_type"/>
</dbReference>
<evidence type="ECO:0000256" key="3">
    <source>
        <dbReference type="ARBA" id="ARBA00022771"/>
    </source>
</evidence>
<feature type="region of interest" description="Disordered" evidence="9">
    <location>
        <begin position="25"/>
        <end position="120"/>
    </location>
</feature>
<keyword evidence="6" id="KW-0804">Transcription</keyword>
<evidence type="ECO:0000256" key="2">
    <source>
        <dbReference type="ARBA" id="ARBA00022737"/>
    </source>
</evidence>
<feature type="compositionally biased region" description="Low complexity" evidence="9">
    <location>
        <begin position="84"/>
        <end position="93"/>
    </location>
</feature>
<dbReference type="STRING" id="308745.A0A0F8XE81"/>
<dbReference type="Proteomes" id="UP000034291">
    <property type="component" value="Unassembled WGS sequence"/>
</dbReference>
<reference evidence="11 12" key="1">
    <citation type="submission" date="2015-02" db="EMBL/GenBank/DDBJ databases">
        <title>Draft Genome Sequences of Two Closely-Related Aflatoxigenic Aspergillus Species Obtained from the Cote d'Ivoire.</title>
        <authorList>
            <person name="Moore G.G."/>
            <person name="Beltz S.B."/>
            <person name="Mack B.M."/>
        </authorList>
    </citation>
    <scope>NUCLEOTIDE SEQUENCE [LARGE SCALE GENOMIC DNA]</scope>
    <source>
        <strain evidence="11 12">SRRC1468</strain>
    </source>
</reference>
<feature type="compositionally biased region" description="Low complexity" evidence="9">
    <location>
        <begin position="30"/>
        <end position="49"/>
    </location>
</feature>
<gene>
    <name evidence="11" type="ORF">ARAM_007633</name>
</gene>
<keyword evidence="12" id="KW-1185">Reference proteome</keyword>
<dbReference type="SMART" id="SM00355">
    <property type="entry name" value="ZnF_C2H2"/>
    <property type="match status" value="4"/>
</dbReference>
<feature type="compositionally biased region" description="Low complexity" evidence="9">
    <location>
        <begin position="309"/>
        <end position="334"/>
    </location>
</feature>
<evidence type="ECO:0000256" key="6">
    <source>
        <dbReference type="ARBA" id="ARBA00023163"/>
    </source>
</evidence>
<protein>
    <submittedName>
        <fullName evidence="11">C2H2 finger domain protein</fullName>
    </submittedName>
</protein>
<evidence type="ECO:0000256" key="4">
    <source>
        <dbReference type="ARBA" id="ARBA00022833"/>
    </source>
</evidence>
<evidence type="ECO:0000313" key="12">
    <source>
        <dbReference type="Proteomes" id="UP000034291"/>
    </source>
</evidence>
<dbReference type="EMBL" id="JZBS01001641">
    <property type="protein sequence ID" value="KKK21892.1"/>
    <property type="molecule type" value="Genomic_DNA"/>
</dbReference>
<evidence type="ECO:0000256" key="5">
    <source>
        <dbReference type="ARBA" id="ARBA00023015"/>
    </source>
</evidence>
<dbReference type="GO" id="GO:0008270">
    <property type="term" value="F:zinc ion binding"/>
    <property type="evidence" value="ECO:0007669"/>
    <property type="project" value="UniProtKB-KW"/>
</dbReference>
<dbReference type="InterPro" id="IPR036236">
    <property type="entry name" value="Znf_C2H2_sf"/>
</dbReference>
<evidence type="ECO:0000313" key="11">
    <source>
        <dbReference type="EMBL" id="KKK21892.1"/>
    </source>
</evidence>
<dbReference type="PANTHER" id="PTHR14003:SF20">
    <property type="entry name" value="FINGER DOMAIN PROTEIN, PUTATIVE (AFU_ORTHOLOGUE AFUA_4G10380)-RELATED"/>
    <property type="match status" value="1"/>
</dbReference>
<dbReference type="AlphaFoldDB" id="A0A0F8XE81"/>
<dbReference type="FunFam" id="3.30.160.60:FF:000690">
    <property type="entry name" value="Zinc finger protein 354C"/>
    <property type="match status" value="1"/>
</dbReference>
<accession>A0A0F8XE81</accession>
<proteinExistence type="predicted"/>
<feature type="region of interest" description="Disordered" evidence="9">
    <location>
        <begin position="218"/>
        <end position="283"/>
    </location>
</feature>
<dbReference type="FunFam" id="3.30.160.60:FF:001949">
    <property type="entry name" value="zinc finger protein 62 homolog isoform X2"/>
    <property type="match status" value="1"/>
</dbReference>
<dbReference type="GO" id="GO:0000981">
    <property type="term" value="F:DNA-binding transcription factor activity, RNA polymerase II-specific"/>
    <property type="evidence" value="ECO:0007669"/>
    <property type="project" value="UniProtKB-ARBA"/>
</dbReference>
<organism evidence="11 12">
    <name type="scientific">Aspergillus rambellii</name>
    <dbReference type="NCBI Taxonomy" id="308745"/>
    <lineage>
        <taxon>Eukaryota</taxon>
        <taxon>Fungi</taxon>
        <taxon>Dikarya</taxon>
        <taxon>Ascomycota</taxon>
        <taxon>Pezizomycotina</taxon>
        <taxon>Eurotiomycetes</taxon>
        <taxon>Eurotiomycetidae</taxon>
        <taxon>Eurotiales</taxon>
        <taxon>Aspergillaceae</taxon>
        <taxon>Aspergillus</taxon>
        <taxon>Aspergillus subgen. Nidulantes</taxon>
    </lineage>
</organism>
<comment type="caution">
    <text evidence="11">The sequence shown here is derived from an EMBL/GenBank/DDBJ whole genome shotgun (WGS) entry which is preliminary data.</text>
</comment>
<dbReference type="GO" id="GO:0000978">
    <property type="term" value="F:RNA polymerase II cis-regulatory region sequence-specific DNA binding"/>
    <property type="evidence" value="ECO:0007669"/>
    <property type="project" value="TreeGrafter"/>
</dbReference>
<keyword evidence="4" id="KW-0862">Zinc</keyword>
<evidence type="ECO:0000259" key="10">
    <source>
        <dbReference type="PROSITE" id="PS50157"/>
    </source>
</evidence>
<dbReference type="GO" id="GO:0005667">
    <property type="term" value="C:transcription regulator complex"/>
    <property type="evidence" value="ECO:0007669"/>
    <property type="project" value="TreeGrafter"/>
</dbReference>
<dbReference type="OrthoDB" id="3437960at2759"/>
<feature type="compositionally biased region" description="Polar residues" evidence="9">
    <location>
        <begin position="97"/>
        <end position="107"/>
    </location>
</feature>
<feature type="domain" description="C2H2-type" evidence="10">
    <location>
        <begin position="147"/>
        <end position="176"/>
    </location>
</feature>